<dbReference type="AlphaFoldDB" id="A0A3B3XIK8"/>
<dbReference type="InterPro" id="IPR009003">
    <property type="entry name" value="Peptidase_S1_PA"/>
</dbReference>
<feature type="compositionally biased region" description="Polar residues" evidence="15">
    <location>
        <begin position="606"/>
        <end position="617"/>
    </location>
</feature>
<feature type="compositionally biased region" description="Polar residues" evidence="15">
    <location>
        <begin position="624"/>
        <end position="633"/>
    </location>
</feature>
<dbReference type="SMART" id="SM00042">
    <property type="entry name" value="CUB"/>
    <property type="match status" value="1"/>
</dbReference>
<proteinExistence type="predicted"/>
<dbReference type="GO" id="GO:0006508">
    <property type="term" value="P:proteolysis"/>
    <property type="evidence" value="ECO:0007669"/>
    <property type="project" value="InterPro"/>
</dbReference>
<comment type="subcellular location">
    <subcellularLocation>
        <location evidence="1">Secreted</location>
    </subcellularLocation>
</comment>
<dbReference type="Gene3D" id="2.40.10.10">
    <property type="entry name" value="Trypsin-like serine proteases"/>
    <property type="match status" value="1"/>
</dbReference>
<evidence type="ECO:0000256" key="8">
    <source>
        <dbReference type="ARBA" id="ARBA00023180"/>
    </source>
</evidence>
<dbReference type="SUPFAM" id="SSF57196">
    <property type="entry name" value="EGF/Laminin"/>
    <property type="match status" value="1"/>
</dbReference>
<evidence type="ECO:0000256" key="14">
    <source>
        <dbReference type="PROSITE-ProRule" id="PRU00302"/>
    </source>
</evidence>
<accession>A0A3B3XIK8</accession>
<dbReference type="CDD" id="cd00041">
    <property type="entry name" value="CUB"/>
    <property type="match status" value="1"/>
</dbReference>
<dbReference type="Gene3D" id="2.10.70.10">
    <property type="entry name" value="Complement Module, domain 1"/>
    <property type="match status" value="4"/>
</dbReference>
<feature type="disulfide bond" evidence="13">
    <location>
        <begin position="289"/>
        <end position="298"/>
    </location>
</feature>
<dbReference type="InterPro" id="IPR000436">
    <property type="entry name" value="Sushi_SCR_CCP_dom"/>
</dbReference>
<dbReference type="Pfam" id="PF00431">
    <property type="entry name" value="CUB"/>
    <property type="match status" value="1"/>
</dbReference>
<evidence type="ECO:0000256" key="6">
    <source>
        <dbReference type="ARBA" id="ARBA00022737"/>
    </source>
</evidence>
<feature type="region of interest" description="Disordered" evidence="15">
    <location>
        <begin position="487"/>
        <end position="721"/>
    </location>
</feature>
<keyword evidence="16" id="KW-0812">Transmembrane</keyword>
<dbReference type="GO" id="GO:0005576">
    <property type="term" value="C:extracellular region"/>
    <property type="evidence" value="ECO:0007669"/>
    <property type="project" value="UniProtKB-SubCell"/>
</dbReference>
<dbReference type="GeneID" id="106927209"/>
<dbReference type="SMART" id="SM00032">
    <property type="entry name" value="CCP"/>
    <property type="match status" value="4"/>
</dbReference>
<dbReference type="SMART" id="SM00020">
    <property type="entry name" value="Tryp_SPc"/>
    <property type="match status" value="1"/>
</dbReference>
<feature type="domain" description="Sushi" evidence="20">
    <location>
        <begin position="302"/>
        <end position="359"/>
    </location>
</feature>
<evidence type="ECO:0000256" key="12">
    <source>
        <dbReference type="ARBA" id="ARBA00042985"/>
    </source>
</evidence>
<feature type="transmembrane region" description="Helical" evidence="16">
    <location>
        <begin position="32"/>
        <end position="52"/>
    </location>
</feature>
<dbReference type="CDD" id="cd00033">
    <property type="entry name" value="CCP"/>
    <property type="match status" value="4"/>
</dbReference>
<dbReference type="STRING" id="48701.ENSPMEP00000014818"/>
<evidence type="ECO:0000256" key="11">
    <source>
        <dbReference type="ARBA" id="ARBA00041872"/>
    </source>
</evidence>
<evidence type="ECO:0000313" key="21">
    <source>
        <dbReference type="Ensembl" id="ENSPMEP00000014818.1"/>
    </source>
</evidence>
<keyword evidence="2" id="KW-0964">Secreted</keyword>
<dbReference type="InterPro" id="IPR043504">
    <property type="entry name" value="Peptidase_S1_PA_chymotrypsin"/>
</dbReference>
<dbReference type="PRINTS" id="PR00722">
    <property type="entry name" value="CHYMOTRYPSIN"/>
</dbReference>
<organism evidence="21 22">
    <name type="scientific">Poecilia mexicana</name>
    <dbReference type="NCBI Taxonomy" id="48701"/>
    <lineage>
        <taxon>Eukaryota</taxon>
        <taxon>Metazoa</taxon>
        <taxon>Chordata</taxon>
        <taxon>Craniata</taxon>
        <taxon>Vertebrata</taxon>
        <taxon>Euteleostomi</taxon>
        <taxon>Actinopterygii</taxon>
        <taxon>Neopterygii</taxon>
        <taxon>Teleostei</taxon>
        <taxon>Neoteleostei</taxon>
        <taxon>Acanthomorphata</taxon>
        <taxon>Ovalentaria</taxon>
        <taxon>Atherinomorphae</taxon>
        <taxon>Cyprinodontiformes</taxon>
        <taxon>Poeciliidae</taxon>
        <taxon>Poeciliinae</taxon>
        <taxon>Poecilia</taxon>
    </lineage>
</organism>
<dbReference type="SUPFAM" id="SSF57535">
    <property type="entry name" value="Complement control module/SCR domain"/>
    <property type="match status" value="3"/>
</dbReference>
<comment type="function">
    <text evidence="9">May play a role in regeneration of skeletal muscle.</text>
</comment>
<feature type="domain" description="Sushi" evidence="20">
    <location>
        <begin position="362"/>
        <end position="421"/>
    </location>
</feature>
<feature type="domain" description="EGF-like" evidence="18">
    <location>
        <begin position="262"/>
        <end position="299"/>
    </location>
</feature>
<feature type="domain" description="CUB" evidence="17">
    <location>
        <begin position="155"/>
        <end position="263"/>
    </location>
</feature>
<feature type="compositionally biased region" description="Basic and acidic residues" evidence="15">
    <location>
        <begin position="672"/>
        <end position="718"/>
    </location>
</feature>
<feature type="region of interest" description="Disordered" evidence="15">
    <location>
        <begin position="426"/>
        <end position="475"/>
    </location>
</feature>
<dbReference type="PROSITE" id="PS00022">
    <property type="entry name" value="EGF_1"/>
    <property type="match status" value="1"/>
</dbReference>
<keyword evidence="14" id="KW-0768">Sushi</keyword>
<feature type="compositionally biased region" description="Polar residues" evidence="15">
    <location>
        <begin position="454"/>
        <end position="467"/>
    </location>
</feature>
<evidence type="ECO:0000256" key="5">
    <source>
        <dbReference type="ARBA" id="ARBA00022729"/>
    </source>
</evidence>
<keyword evidence="8" id="KW-0325">Glycoprotein</keyword>
<comment type="caution">
    <text evidence="13">Lacks conserved residue(s) required for the propagation of feature annotation.</text>
</comment>
<evidence type="ECO:0000259" key="17">
    <source>
        <dbReference type="PROSITE" id="PS01180"/>
    </source>
</evidence>
<dbReference type="Pfam" id="PF00084">
    <property type="entry name" value="Sushi"/>
    <property type="match status" value="4"/>
</dbReference>
<feature type="compositionally biased region" description="Basic and acidic residues" evidence="15">
    <location>
        <begin position="428"/>
        <end position="446"/>
    </location>
</feature>
<evidence type="ECO:0000256" key="1">
    <source>
        <dbReference type="ARBA" id="ARBA00004613"/>
    </source>
</evidence>
<dbReference type="FunFam" id="2.10.25.10:FF:000063">
    <property type="entry name" value="Slit guidance ligand 2"/>
    <property type="match status" value="1"/>
</dbReference>
<evidence type="ECO:0000256" key="10">
    <source>
        <dbReference type="ARBA" id="ARBA00040464"/>
    </source>
</evidence>
<dbReference type="FunFam" id="2.60.120.290:FF:000005">
    <property type="entry name" value="Procollagen C-endopeptidase enhancer 1"/>
    <property type="match status" value="1"/>
</dbReference>
<dbReference type="PROSITE" id="PS01180">
    <property type="entry name" value="CUB"/>
    <property type="match status" value="1"/>
</dbReference>
<keyword evidence="5" id="KW-0732">Signal</keyword>
<keyword evidence="16" id="KW-1133">Transmembrane helix</keyword>
<keyword evidence="6" id="KW-0677">Repeat</keyword>
<dbReference type="RefSeq" id="XP_014858089.1">
    <property type="nucleotide sequence ID" value="XM_015002603.1"/>
</dbReference>
<protein>
    <recommendedName>
        <fullName evidence="10">Inactive serine protease PAMR1</fullName>
    </recommendedName>
    <alternativeName>
        <fullName evidence="12">Peptidase domain-containing protein associated with muscle regeneration 1</fullName>
    </alternativeName>
    <alternativeName>
        <fullName evidence="11">Regeneration-associated muscle protease homolog</fullName>
    </alternativeName>
</protein>
<dbReference type="InterPro" id="IPR001314">
    <property type="entry name" value="Peptidase_S1A"/>
</dbReference>
<evidence type="ECO:0000256" key="7">
    <source>
        <dbReference type="ARBA" id="ARBA00023157"/>
    </source>
</evidence>
<dbReference type="PROSITE" id="PS50240">
    <property type="entry name" value="TRYPSIN_DOM"/>
    <property type="match status" value="1"/>
</dbReference>
<evidence type="ECO:0000256" key="16">
    <source>
        <dbReference type="SAM" id="Phobius"/>
    </source>
</evidence>
<keyword evidence="4" id="KW-0721">Serine protease homolog</keyword>
<keyword evidence="16" id="KW-0472">Membrane</keyword>
<evidence type="ECO:0000256" key="9">
    <source>
        <dbReference type="ARBA" id="ARBA00037622"/>
    </source>
</evidence>
<dbReference type="Gene3D" id="2.10.25.10">
    <property type="entry name" value="Laminin"/>
    <property type="match status" value="1"/>
</dbReference>
<dbReference type="KEGG" id="pmei:106927209"/>
<evidence type="ECO:0000256" key="3">
    <source>
        <dbReference type="ARBA" id="ARBA00022536"/>
    </source>
</evidence>
<dbReference type="InterPro" id="IPR001254">
    <property type="entry name" value="Trypsin_dom"/>
</dbReference>
<feature type="domain" description="Peptidase S1" evidence="19">
    <location>
        <begin position="873"/>
        <end position="1181"/>
    </location>
</feature>
<dbReference type="SUPFAM" id="SSF50494">
    <property type="entry name" value="Trypsin-like serine proteases"/>
    <property type="match status" value="1"/>
</dbReference>
<feature type="region of interest" description="Disordered" evidence="15">
    <location>
        <begin position="904"/>
        <end position="927"/>
    </location>
</feature>
<keyword evidence="22" id="KW-1185">Reference proteome</keyword>
<dbReference type="OrthoDB" id="6147874at2759"/>
<feature type="domain" description="Sushi" evidence="20">
    <location>
        <begin position="716"/>
        <end position="773"/>
    </location>
</feature>
<evidence type="ECO:0000256" key="15">
    <source>
        <dbReference type="SAM" id="MobiDB-lite"/>
    </source>
</evidence>
<dbReference type="PROSITE" id="PS01186">
    <property type="entry name" value="EGF_2"/>
    <property type="match status" value="1"/>
</dbReference>
<evidence type="ECO:0000256" key="4">
    <source>
        <dbReference type="ARBA" id="ARBA00022542"/>
    </source>
</evidence>
<dbReference type="InterPro" id="IPR000859">
    <property type="entry name" value="CUB_dom"/>
</dbReference>
<dbReference type="PROSITE" id="PS50923">
    <property type="entry name" value="SUSHI"/>
    <property type="match status" value="3"/>
</dbReference>
<dbReference type="PANTHER" id="PTHR24254:SF9">
    <property type="entry name" value="INACTIVE SERINE PROTEASE PAMR1"/>
    <property type="match status" value="1"/>
</dbReference>
<dbReference type="CDD" id="cd00190">
    <property type="entry name" value="Tryp_SPc"/>
    <property type="match status" value="1"/>
</dbReference>
<dbReference type="InterPro" id="IPR035914">
    <property type="entry name" value="Sperma_CUB_dom_sf"/>
</dbReference>
<dbReference type="SUPFAM" id="SSF49854">
    <property type="entry name" value="Spermadhesin, CUB domain"/>
    <property type="match status" value="1"/>
</dbReference>
<evidence type="ECO:0000256" key="13">
    <source>
        <dbReference type="PROSITE-ProRule" id="PRU00076"/>
    </source>
</evidence>
<feature type="compositionally biased region" description="Basic and acidic residues" evidence="15">
    <location>
        <begin position="518"/>
        <end position="565"/>
    </location>
</feature>
<name>A0A3B3XIK8_9TELE</name>
<feature type="disulfide bond" evidence="14">
    <location>
        <begin position="392"/>
        <end position="419"/>
    </location>
</feature>
<dbReference type="CTD" id="25891"/>
<feature type="disulfide bond" evidence="14">
    <location>
        <begin position="330"/>
        <end position="357"/>
    </location>
</feature>
<evidence type="ECO:0000313" key="22">
    <source>
        <dbReference type="Proteomes" id="UP000261480"/>
    </source>
</evidence>
<dbReference type="Pfam" id="PF00089">
    <property type="entry name" value="Trypsin"/>
    <property type="match status" value="1"/>
</dbReference>
<dbReference type="Proteomes" id="UP000261480">
    <property type="component" value="Unplaced"/>
</dbReference>
<evidence type="ECO:0000259" key="20">
    <source>
        <dbReference type="PROSITE" id="PS50923"/>
    </source>
</evidence>
<keyword evidence="3 13" id="KW-0245">EGF-like domain</keyword>
<dbReference type="PROSITE" id="PS50026">
    <property type="entry name" value="EGF_3"/>
    <property type="match status" value="1"/>
</dbReference>
<dbReference type="CDD" id="cd00054">
    <property type="entry name" value="EGF_CA"/>
    <property type="match status" value="1"/>
</dbReference>
<evidence type="ECO:0000256" key="2">
    <source>
        <dbReference type="ARBA" id="ARBA00022525"/>
    </source>
</evidence>
<evidence type="ECO:0000259" key="18">
    <source>
        <dbReference type="PROSITE" id="PS50026"/>
    </source>
</evidence>
<evidence type="ECO:0000259" key="19">
    <source>
        <dbReference type="PROSITE" id="PS50240"/>
    </source>
</evidence>
<reference evidence="21" key="2">
    <citation type="submission" date="2025-09" db="UniProtKB">
        <authorList>
            <consortium name="Ensembl"/>
        </authorList>
    </citation>
    <scope>IDENTIFICATION</scope>
</reference>
<dbReference type="Pfam" id="PF00008">
    <property type="entry name" value="EGF"/>
    <property type="match status" value="1"/>
</dbReference>
<dbReference type="InterPro" id="IPR035976">
    <property type="entry name" value="Sushi/SCR/CCP_sf"/>
</dbReference>
<dbReference type="InterPro" id="IPR000742">
    <property type="entry name" value="EGF"/>
</dbReference>
<reference evidence="21" key="1">
    <citation type="submission" date="2025-08" db="UniProtKB">
        <authorList>
            <consortium name="Ensembl"/>
        </authorList>
    </citation>
    <scope>IDENTIFICATION</scope>
</reference>
<dbReference type="SMART" id="SM00181">
    <property type="entry name" value="EGF"/>
    <property type="match status" value="2"/>
</dbReference>
<feature type="disulfide bond" evidence="14">
    <location>
        <begin position="744"/>
        <end position="771"/>
    </location>
</feature>
<sequence length="1181" mass="131917">MLSAGQEQQLGQTHGSIRTIRLTNTFMSRREGWLLSVSLIFISLPLGTAWPYDYRYLYNHCPGPEWSVMCRGCCEYDVIRCKCPLQGTQVGYAVPCCRNAINECDPCIIHPGCSIFENCKRCNNGTWGPQDNFFINGKYCAECRPGWSGGDCMKCGGVIRKRQGHLVLESYPNNARCEWTIQVEKPFTIEIRFMMLSLEFHPSCRYDFVEVRDGDSINSRVIGRFCGNNRPAALQSSGNTLHILFVSDGYKNFDGFFATFQENSACSSSPCLHDGTCILDTSYTYHCACLAGYTGKRCENVVGCHRPPVPKHGSTEGLFLHSGSRITYRCDLGFELRGFRTAICLTDGTWSAAAPECVPVERVCTLPPKPVNGDHLLVYGPNDVLIALQYMCNQPYEIIGISQRTCLPNNTWSGTPPVCSKVNNTLTESEKDKNKVQEADTGKGIDIESETDNSKATEIPQQNTTEKGSAGGEDIYSWVENTTSVDTEDKYTKTVPENTVDKGKEEGDSDETNTGSERPSEDKKNEVDPKSTDSRLNTVEKKEPEGPKPPEKKEERSDPEPEKGKANTTEIVPKKDKGQEGKERKEEQINGKRDPDQFGPNDTKLKTNVSEGDTTVETFELDSTKNSTNSQASKDAKKENNTTGSPTTVRKIDPSRINVTQYTLYRANGENGKTKENSLNTKDETVKDSLEKTKELERKKEEREKDKEANQSQTERRCPPLPRLYNGYHQVVPGLDLETMEFMCNHSYALSGDKRRTCQPDGTWSGKQPFCLRACREPKVSELVKQKILPPQVPSRKTIVHRLLSSAVNQKLQSFGPTKSSPVLPQLSQGFHHLYTHIEYECASQYYHHFGSARRTCLKTGKWSGRHVSCSPVCGKHVNFDPERPEEAHWSWLAAIYRRSLKETETKVTKTSNQDQTLKKDAGDRSSNVNQASDWQLICSGALVNQRSLVVAAHCVTELGKMYPVDTATIKVVVGKHYRDDHRENKGPQHLRVSSIAVHPNYDPHILDSDIAVIKLLDKARIGEKVLPLCLSENDEEEVTSEQGLVTGWSPLQDSSLGLEEKARVGLVHLADIVPCEHQYARNGVPVSVTDNMLCASQKPDYGPSNICPSDTGGILVLPANPGNQVGYNSKSSQVQKDNRGLWRLLGLVSFGYDQGECDPELYTVYTRVANFKDWIESNIK</sequence>
<dbReference type="Gene3D" id="2.60.120.290">
    <property type="entry name" value="Spermadhesin, CUB domain"/>
    <property type="match status" value="1"/>
</dbReference>
<feature type="compositionally biased region" description="Basic and acidic residues" evidence="15">
    <location>
        <begin position="572"/>
        <end position="596"/>
    </location>
</feature>
<keyword evidence="7 13" id="KW-1015">Disulfide bond</keyword>
<dbReference type="InterPro" id="IPR051659">
    <property type="entry name" value="Serine_Protease_S1-Domain"/>
</dbReference>
<dbReference type="Ensembl" id="ENSPMET00000032754.1">
    <property type="protein sequence ID" value="ENSPMEP00000014818.1"/>
    <property type="gene ID" value="ENSPMEG00000017247.1"/>
</dbReference>
<dbReference type="PANTHER" id="PTHR24254">
    <property type="entry name" value="PROTHROMBIN"/>
    <property type="match status" value="1"/>
</dbReference>
<dbReference type="GO" id="GO:0004252">
    <property type="term" value="F:serine-type endopeptidase activity"/>
    <property type="evidence" value="ECO:0007669"/>
    <property type="project" value="InterPro"/>
</dbReference>